<protein>
    <submittedName>
        <fullName evidence="1">DUF6191 domain-containing protein</fullName>
    </submittedName>
</protein>
<dbReference type="Proteomes" id="UP001597286">
    <property type="component" value="Unassembled WGS sequence"/>
</dbReference>
<dbReference type="Pfam" id="PF19690">
    <property type="entry name" value="DUF6191"/>
    <property type="match status" value="1"/>
</dbReference>
<name>A0ABW4P5Q5_9NOCA</name>
<proteinExistence type="predicted"/>
<comment type="caution">
    <text evidence="1">The sequence shown here is derived from an EMBL/GenBank/DDBJ whole genome shotgun (WGS) entry which is preliminary data.</text>
</comment>
<evidence type="ECO:0000313" key="1">
    <source>
        <dbReference type="EMBL" id="MFD1813012.1"/>
    </source>
</evidence>
<dbReference type="RefSeq" id="WP_378485517.1">
    <property type="nucleotide sequence ID" value="NZ_JBHUFB010000010.1"/>
</dbReference>
<dbReference type="EMBL" id="JBHUFB010000010">
    <property type="protein sequence ID" value="MFD1813012.1"/>
    <property type="molecule type" value="Genomic_DNA"/>
</dbReference>
<keyword evidence="2" id="KW-1185">Reference proteome</keyword>
<accession>A0ABW4P5Q5</accession>
<dbReference type="InterPro" id="IPR045684">
    <property type="entry name" value="DUF6191"/>
</dbReference>
<evidence type="ECO:0000313" key="2">
    <source>
        <dbReference type="Proteomes" id="UP001597286"/>
    </source>
</evidence>
<gene>
    <name evidence="1" type="ORF">ACFSJG_12355</name>
</gene>
<sequence>MGALWAMTLPGLVVLLVVLASAETLWNRLTGGRMLPWTRRRGGRTVAATGFEEVAAVFQGAKHHEFEQRQTTLMHRDEAGDAQRRVDVDITANRVTLRGPSTDDSPGRLSE</sequence>
<organism evidence="1 2">
    <name type="scientific">Rhodococcus gannanensis</name>
    <dbReference type="NCBI Taxonomy" id="1960308"/>
    <lineage>
        <taxon>Bacteria</taxon>
        <taxon>Bacillati</taxon>
        <taxon>Actinomycetota</taxon>
        <taxon>Actinomycetes</taxon>
        <taxon>Mycobacteriales</taxon>
        <taxon>Nocardiaceae</taxon>
        <taxon>Rhodococcus</taxon>
    </lineage>
</organism>
<reference evidence="2" key="1">
    <citation type="journal article" date="2019" name="Int. J. Syst. Evol. Microbiol.">
        <title>The Global Catalogue of Microorganisms (GCM) 10K type strain sequencing project: providing services to taxonomists for standard genome sequencing and annotation.</title>
        <authorList>
            <consortium name="The Broad Institute Genomics Platform"/>
            <consortium name="The Broad Institute Genome Sequencing Center for Infectious Disease"/>
            <person name="Wu L."/>
            <person name="Ma J."/>
        </authorList>
    </citation>
    <scope>NUCLEOTIDE SEQUENCE [LARGE SCALE GENOMIC DNA]</scope>
    <source>
        <strain evidence="2">DT72</strain>
    </source>
</reference>